<dbReference type="GO" id="GO:0005829">
    <property type="term" value="C:cytosol"/>
    <property type="evidence" value="ECO:0007669"/>
    <property type="project" value="TreeGrafter"/>
</dbReference>
<evidence type="ECO:0000313" key="4">
    <source>
        <dbReference type="EMBL" id="OHA48950.1"/>
    </source>
</evidence>
<comment type="subunit">
    <text evidence="3">Homodimer.</text>
</comment>
<dbReference type="CDD" id="cd00311">
    <property type="entry name" value="TIM"/>
    <property type="match status" value="1"/>
</dbReference>
<protein>
    <recommendedName>
        <fullName evidence="3">Triosephosphate isomerase</fullName>
        <ecNumber evidence="3">5.3.1.1</ecNumber>
    </recommendedName>
</protein>
<dbReference type="GO" id="GO:0006094">
    <property type="term" value="P:gluconeogenesis"/>
    <property type="evidence" value="ECO:0007669"/>
    <property type="project" value="UniProtKB-UniPathway"/>
</dbReference>
<evidence type="ECO:0000256" key="1">
    <source>
        <dbReference type="ARBA" id="ARBA00007422"/>
    </source>
</evidence>
<comment type="pathway">
    <text evidence="3">Carbohydrate biosynthesis; gluconeogenesis.</text>
</comment>
<dbReference type="PANTHER" id="PTHR21139">
    <property type="entry name" value="TRIOSEPHOSPHATE ISOMERASE"/>
    <property type="match status" value="1"/>
</dbReference>
<dbReference type="EMBL" id="MHSS01000002">
    <property type="protein sequence ID" value="OHA48950.1"/>
    <property type="molecule type" value="Genomic_DNA"/>
</dbReference>
<dbReference type="GO" id="GO:0046166">
    <property type="term" value="P:glyceraldehyde-3-phosphate biosynthetic process"/>
    <property type="evidence" value="ECO:0007669"/>
    <property type="project" value="TreeGrafter"/>
</dbReference>
<dbReference type="UniPathway" id="UPA00109">
    <property type="reaction ID" value="UER00189"/>
</dbReference>
<dbReference type="Pfam" id="PF00121">
    <property type="entry name" value="TIM"/>
    <property type="match status" value="1"/>
</dbReference>
<keyword evidence="3" id="KW-0963">Cytoplasm</keyword>
<dbReference type="Proteomes" id="UP000177629">
    <property type="component" value="Unassembled WGS sequence"/>
</dbReference>
<keyword evidence="3" id="KW-0312">Gluconeogenesis</keyword>
<dbReference type="SUPFAM" id="SSF51351">
    <property type="entry name" value="Triosephosphate isomerase (TIM)"/>
    <property type="match status" value="1"/>
</dbReference>
<proteinExistence type="inferred from homology"/>
<sequence length="251" mass="27525">MRYVIANWKMYPQRREDALRIFGDTVAMMGAMRGIRVAICPPFVWLPVVSSLAKSTVWLGAQDSGWADEGAFTGEISPTMLKNIGCRLVIVGHSERRTHVAESQEIIRKKTVATLRAGLFAVLCVGEQQREGEWEKEILEQTRSAIADIAQDNIQRLLIAYEPVWAVGTGKADSPKDTVTSILLVRRVLKDKFGAAAAEQMPVLYGGSINAQNIHGFAVEPEIGGFLVGHGSLDAGEFSKIVMAARLKEET</sequence>
<dbReference type="NCBIfam" id="TIGR00419">
    <property type="entry name" value="tim"/>
    <property type="match status" value="1"/>
</dbReference>
<dbReference type="UniPathway" id="UPA00138"/>
<comment type="pathway">
    <text evidence="3">Carbohydrate degradation; glycolysis; D-glyceraldehyde 3-phosphate from glycerone phosphate: step 1/1.</text>
</comment>
<reference evidence="4 5" key="1">
    <citation type="journal article" date="2016" name="Nat. Commun.">
        <title>Thousands of microbial genomes shed light on interconnected biogeochemical processes in an aquifer system.</title>
        <authorList>
            <person name="Anantharaman K."/>
            <person name="Brown C.T."/>
            <person name="Hug L.A."/>
            <person name="Sharon I."/>
            <person name="Castelle C.J."/>
            <person name="Probst A.J."/>
            <person name="Thomas B.C."/>
            <person name="Singh A."/>
            <person name="Wilkins M.J."/>
            <person name="Karaoz U."/>
            <person name="Brodie E.L."/>
            <person name="Williams K.H."/>
            <person name="Hubbard S.S."/>
            <person name="Banfield J.F."/>
        </authorList>
    </citation>
    <scope>NUCLEOTIDE SEQUENCE [LARGE SCALE GENOMIC DNA]</scope>
</reference>
<dbReference type="InterPro" id="IPR035990">
    <property type="entry name" value="TIM_sf"/>
</dbReference>
<accession>A0A1G2PKV4</accession>
<dbReference type="EC" id="5.3.1.1" evidence="3"/>
<dbReference type="PROSITE" id="PS00171">
    <property type="entry name" value="TIM_1"/>
    <property type="match status" value="1"/>
</dbReference>
<dbReference type="InterPro" id="IPR020861">
    <property type="entry name" value="Triosephosphate_isomerase_AS"/>
</dbReference>
<organism evidence="4 5">
    <name type="scientific">Candidatus Terrybacteria bacterium RIFCSPHIGHO2_01_FULL_48_17</name>
    <dbReference type="NCBI Taxonomy" id="1802362"/>
    <lineage>
        <taxon>Bacteria</taxon>
        <taxon>Candidatus Terryibacteriota</taxon>
    </lineage>
</organism>
<comment type="subcellular location">
    <subcellularLocation>
        <location evidence="3">Cytoplasm</location>
    </subcellularLocation>
</comment>
<dbReference type="Gene3D" id="3.20.20.70">
    <property type="entry name" value="Aldolase class I"/>
    <property type="match status" value="1"/>
</dbReference>
<comment type="caution">
    <text evidence="4">The sequence shown here is derived from an EMBL/GenBank/DDBJ whole genome shotgun (WGS) entry which is preliminary data.</text>
</comment>
<dbReference type="GO" id="GO:0004807">
    <property type="term" value="F:triose-phosphate isomerase activity"/>
    <property type="evidence" value="ECO:0007669"/>
    <property type="project" value="UniProtKB-UniRule"/>
</dbReference>
<dbReference type="GO" id="GO:0019563">
    <property type="term" value="P:glycerol catabolic process"/>
    <property type="evidence" value="ECO:0007669"/>
    <property type="project" value="TreeGrafter"/>
</dbReference>
<gene>
    <name evidence="4" type="ORF">A2806_04640</name>
</gene>
<dbReference type="PANTHER" id="PTHR21139:SF42">
    <property type="entry name" value="TRIOSEPHOSPHATE ISOMERASE"/>
    <property type="match status" value="1"/>
</dbReference>
<dbReference type="STRING" id="1802362.A2806_04640"/>
<dbReference type="InterPro" id="IPR013785">
    <property type="entry name" value="Aldolase_TIM"/>
</dbReference>
<comment type="similarity">
    <text evidence="1 3">Belongs to the triosephosphate isomerase family.</text>
</comment>
<dbReference type="AlphaFoldDB" id="A0A1G2PKV4"/>
<evidence type="ECO:0000256" key="3">
    <source>
        <dbReference type="RuleBase" id="RU363013"/>
    </source>
</evidence>
<dbReference type="GO" id="GO:0006096">
    <property type="term" value="P:glycolytic process"/>
    <property type="evidence" value="ECO:0007669"/>
    <property type="project" value="UniProtKB-UniRule"/>
</dbReference>
<name>A0A1G2PKV4_9BACT</name>
<dbReference type="PROSITE" id="PS51440">
    <property type="entry name" value="TIM_2"/>
    <property type="match status" value="1"/>
</dbReference>
<keyword evidence="3" id="KW-0324">Glycolysis</keyword>
<evidence type="ECO:0000256" key="2">
    <source>
        <dbReference type="ARBA" id="ARBA00023235"/>
    </source>
</evidence>
<dbReference type="InterPro" id="IPR000652">
    <property type="entry name" value="Triosephosphate_isomerase"/>
</dbReference>
<keyword evidence="2 3" id="KW-0413">Isomerase</keyword>
<evidence type="ECO:0000313" key="5">
    <source>
        <dbReference type="Proteomes" id="UP000177629"/>
    </source>
</evidence>
<comment type="catalytic activity">
    <reaction evidence="3">
        <text>D-glyceraldehyde 3-phosphate = dihydroxyacetone phosphate</text>
        <dbReference type="Rhea" id="RHEA:18585"/>
        <dbReference type="ChEBI" id="CHEBI:57642"/>
        <dbReference type="ChEBI" id="CHEBI:59776"/>
        <dbReference type="EC" id="5.3.1.1"/>
    </reaction>
</comment>